<dbReference type="EMBL" id="CP036261">
    <property type="protein sequence ID" value="QDS89365.1"/>
    <property type="molecule type" value="Genomic_DNA"/>
</dbReference>
<protein>
    <submittedName>
        <fullName evidence="3">Uncharacterized protein</fullName>
    </submittedName>
</protein>
<evidence type="ECO:0000313" key="3">
    <source>
        <dbReference type="EMBL" id="QDS89365.1"/>
    </source>
</evidence>
<proteinExistence type="predicted"/>
<feature type="region of interest" description="Disordered" evidence="1">
    <location>
        <begin position="76"/>
        <end position="96"/>
    </location>
</feature>
<feature type="transmembrane region" description="Helical" evidence="2">
    <location>
        <begin position="44"/>
        <end position="68"/>
    </location>
</feature>
<dbReference type="KEGG" id="ruv:EC9_35640"/>
<gene>
    <name evidence="3" type="ORF">EC9_35640</name>
</gene>
<sequence>MENVESDGLLPRFTLRWFSIVFTLSVLVAWIFRQSVLGSLWASAAMVTLAVMGGMFAIYAVLFMVIWAPNALANLGTSSTQRDANPTPGNEHEVKS</sequence>
<keyword evidence="4" id="KW-1185">Reference proteome</keyword>
<evidence type="ECO:0000256" key="1">
    <source>
        <dbReference type="SAM" id="MobiDB-lite"/>
    </source>
</evidence>
<organism evidence="3 4">
    <name type="scientific">Rosistilla ulvae</name>
    <dbReference type="NCBI Taxonomy" id="1930277"/>
    <lineage>
        <taxon>Bacteria</taxon>
        <taxon>Pseudomonadati</taxon>
        <taxon>Planctomycetota</taxon>
        <taxon>Planctomycetia</taxon>
        <taxon>Pirellulales</taxon>
        <taxon>Pirellulaceae</taxon>
        <taxon>Rosistilla</taxon>
    </lineage>
</organism>
<name>A0A517M3C5_9BACT</name>
<evidence type="ECO:0000313" key="4">
    <source>
        <dbReference type="Proteomes" id="UP000319557"/>
    </source>
</evidence>
<keyword evidence="2" id="KW-0812">Transmembrane</keyword>
<dbReference type="Proteomes" id="UP000319557">
    <property type="component" value="Chromosome"/>
</dbReference>
<reference evidence="3 4" key="1">
    <citation type="submission" date="2019-02" db="EMBL/GenBank/DDBJ databases">
        <title>Deep-cultivation of Planctomycetes and their phenomic and genomic characterization uncovers novel biology.</title>
        <authorList>
            <person name="Wiegand S."/>
            <person name="Jogler M."/>
            <person name="Boedeker C."/>
            <person name="Pinto D."/>
            <person name="Vollmers J."/>
            <person name="Rivas-Marin E."/>
            <person name="Kohn T."/>
            <person name="Peeters S.H."/>
            <person name="Heuer A."/>
            <person name="Rast P."/>
            <person name="Oberbeckmann S."/>
            <person name="Bunk B."/>
            <person name="Jeske O."/>
            <person name="Meyerdierks A."/>
            <person name="Storesund J.E."/>
            <person name="Kallscheuer N."/>
            <person name="Luecker S."/>
            <person name="Lage O.M."/>
            <person name="Pohl T."/>
            <person name="Merkel B.J."/>
            <person name="Hornburger P."/>
            <person name="Mueller R.-W."/>
            <person name="Bruemmer F."/>
            <person name="Labrenz M."/>
            <person name="Spormann A.M."/>
            <person name="Op den Camp H."/>
            <person name="Overmann J."/>
            <person name="Amann R."/>
            <person name="Jetten M.S.M."/>
            <person name="Mascher T."/>
            <person name="Medema M.H."/>
            <person name="Devos D.P."/>
            <person name="Kaster A.-K."/>
            <person name="Ovreas L."/>
            <person name="Rohde M."/>
            <person name="Galperin M.Y."/>
            <person name="Jogler C."/>
        </authorList>
    </citation>
    <scope>NUCLEOTIDE SEQUENCE [LARGE SCALE GENOMIC DNA]</scope>
    <source>
        <strain evidence="3 4">EC9</strain>
    </source>
</reference>
<accession>A0A517M3C5</accession>
<evidence type="ECO:0000256" key="2">
    <source>
        <dbReference type="SAM" id="Phobius"/>
    </source>
</evidence>
<keyword evidence="2" id="KW-0472">Membrane</keyword>
<keyword evidence="2" id="KW-1133">Transmembrane helix</keyword>
<dbReference type="AlphaFoldDB" id="A0A517M3C5"/>
<feature type="transmembrane region" description="Helical" evidence="2">
    <location>
        <begin position="15"/>
        <end position="32"/>
    </location>
</feature>
<feature type="compositionally biased region" description="Polar residues" evidence="1">
    <location>
        <begin position="76"/>
        <end position="88"/>
    </location>
</feature>